<dbReference type="HOGENOM" id="CLU_039532_1_0_1"/>
<keyword evidence="7" id="KW-1185">Reference proteome</keyword>
<comment type="similarity">
    <text evidence="1">Belongs to the SGT1 family.</text>
</comment>
<evidence type="ECO:0000256" key="2">
    <source>
        <dbReference type="PROSITE-ProRule" id="PRU00339"/>
    </source>
</evidence>
<dbReference type="Pfam" id="PF05002">
    <property type="entry name" value="SGS"/>
    <property type="match status" value="1"/>
</dbReference>
<feature type="repeat" description="TPR" evidence="2">
    <location>
        <begin position="6"/>
        <end position="39"/>
    </location>
</feature>
<dbReference type="InterPro" id="IPR044563">
    <property type="entry name" value="Sgt1-like"/>
</dbReference>
<evidence type="ECO:0000313" key="6">
    <source>
        <dbReference type="EnsemblMetazoa" id="HelroP168250"/>
    </source>
</evidence>
<name>T1F0C8_HELRO</name>
<dbReference type="PROSITE" id="PS51048">
    <property type="entry name" value="SGS"/>
    <property type="match status" value="1"/>
</dbReference>
<dbReference type="Proteomes" id="UP000015101">
    <property type="component" value="Unassembled WGS sequence"/>
</dbReference>
<accession>T1F0C8</accession>
<dbReference type="SUPFAM" id="SSF48452">
    <property type="entry name" value="TPR-like"/>
    <property type="match status" value="1"/>
</dbReference>
<dbReference type="PROSITE" id="PS51203">
    <property type="entry name" value="CS"/>
    <property type="match status" value="1"/>
</dbReference>
<dbReference type="EnsemblMetazoa" id="HelroT168250">
    <property type="protein sequence ID" value="HelroP168250"/>
    <property type="gene ID" value="HelroG168250"/>
</dbReference>
<dbReference type="InterPro" id="IPR007699">
    <property type="entry name" value="SGS_dom"/>
</dbReference>
<dbReference type="Gene3D" id="1.25.40.10">
    <property type="entry name" value="Tetratricopeptide repeat domain"/>
    <property type="match status" value="1"/>
</dbReference>
<reference evidence="5 7" key="2">
    <citation type="journal article" date="2013" name="Nature">
        <title>Insights into bilaterian evolution from three spiralian genomes.</title>
        <authorList>
            <person name="Simakov O."/>
            <person name="Marletaz F."/>
            <person name="Cho S.J."/>
            <person name="Edsinger-Gonzales E."/>
            <person name="Havlak P."/>
            <person name="Hellsten U."/>
            <person name="Kuo D.H."/>
            <person name="Larsson T."/>
            <person name="Lv J."/>
            <person name="Arendt D."/>
            <person name="Savage R."/>
            <person name="Osoegawa K."/>
            <person name="de Jong P."/>
            <person name="Grimwood J."/>
            <person name="Chapman J.A."/>
            <person name="Shapiro H."/>
            <person name="Aerts A."/>
            <person name="Otillar R.P."/>
            <person name="Terry A.Y."/>
            <person name="Boore J.L."/>
            <person name="Grigoriev I.V."/>
            <person name="Lindberg D.R."/>
            <person name="Seaver E.C."/>
            <person name="Weisblat D.A."/>
            <person name="Putnam N.H."/>
            <person name="Rokhsar D.S."/>
        </authorList>
    </citation>
    <scope>NUCLEOTIDE SEQUENCE</scope>
</reference>
<dbReference type="AlphaFoldDB" id="T1F0C8"/>
<dbReference type="FunFam" id="2.60.40.790:FF:000012">
    <property type="entry name" value="SGT1 homolog, MIS12 kinetochore complex assembly cochaperone"/>
    <property type="match status" value="1"/>
</dbReference>
<dbReference type="OMA" id="NPDDMEW"/>
<dbReference type="InterPro" id="IPR019734">
    <property type="entry name" value="TPR_rpt"/>
</dbReference>
<keyword evidence="2" id="KW-0802">TPR repeat</keyword>
<dbReference type="FunFam" id="1.25.40.10:FF:000778">
    <property type="entry name" value="Protein SGT1 homolog"/>
    <property type="match status" value="1"/>
</dbReference>
<dbReference type="PROSITE" id="PS50005">
    <property type="entry name" value="TPR"/>
    <property type="match status" value="1"/>
</dbReference>
<dbReference type="InterPro" id="IPR011990">
    <property type="entry name" value="TPR-like_helical_dom_sf"/>
</dbReference>
<dbReference type="GeneID" id="20202278"/>
<evidence type="ECO:0000259" key="4">
    <source>
        <dbReference type="PROSITE" id="PS51203"/>
    </source>
</evidence>
<dbReference type="GO" id="GO:0005737">
    <property type="term" value="C:cytoplasm"/>
    <property type="evidence" value="ECO:0007669"/>
    <property type="project" value="UniProtKB-ARBA"/>
</dbReference>
<organism evidence="6 7">
    <name type="scientific">Helobdella robusta</name>
    <name type="common">Californian leech</name>
    <dbReference type="NCBI Taxonomy" id="6412"/>
    <lineage>
        <taxon>Eukaryota</taxon>
        <taxon>Metazoa</taxon>
        <taxon>Spiralia</taxon>
        <taxon>Lophotrochozoa</taxon>
        <taxon>Annelida</taxon>
        <taxon>Clitellata</taxon>
        <taxon>Hirudinea</taxon>
        <taxon>Rhynchobdellida</taxon>
        <taxon>Glossiphoniidae</taxon>
        <taxon>Helobdella</taxon>
    </lineage>
</organism>
<dbReference type="FunCoup" id="T1F0C8">
    <property type="interactions" value="1579"/>
</dbReference>
<dbReference type="Pfam" id="PF00515">
    <property type="entry name" value="TPR_1"/>
    <property type="match status" value="1"/>
</dbReference>
<dbReference type="eggNOG" id="KOG0376">
    <property type="taxonomic scope" value="Eukaryota"/>
</dbReference>
<dbReference type="eggNOG" id="KOG1309">
    <property type="taxonomic scope" value="Eukaryota"/>
</dbReference>
<gene>
    <name evidence="6" type="primary">20202278</name>
    <name evidence="5" type="ORF">HELRODRAFT_168250</name>
</gene>
<feature type="domain" description="SGS" evidence="3">
    <location>
        <begin position="277"/>
        <end position="366"/>
    </location>
</feature>
<protein>
    <submittedName>
        <fullName evidence="5 6">Uncharacterized protein</fullName>
    </submittedName>
</protein>
<dbReference type="InterPro" id="IPR007052">
    <property type="entry name" value="CS_dom"/>
</dbReference>
<dbReference type="EMBL" id="AMQM01002921">
    <property type="status" value="NOT_ANNOTATED_CDS"/>
    <property type="molecule type" value="Genomic_DNA"/>
</dbReference>
<dbReference type="CTD" id="20202278"/>
<dbReference type="SUPFAM" id="SSF49764">
    <property type="entry name" value="HSP20-like chaperones"/>
    <property type="match status" value="1"/>
</dbReference>
<evidence type="ECO:0000313" key="7">
    <source>
        <dbReference type="Proteomes" id="UP000015101"/>
    </source>
</evidence>
<feature type="domain" description="CS" evidence="4">
    <location>
        <begin position="158"/>
        <end position="247"/>
    </location>
</feature>
<dbReference type="GO" id="GO:0051087">
    <property type="term" value="F:protein-folding chaperone binding"/>
    <property type="evidence" value="ECO:0007669"/>
    <property type="project" value="InterPro"/>
</dbReference>
<dbReference type="KEGG" id="hro:HELRODRAFT_168250"/>
<reference evidence="7" key="1">
    <citation type="submission" date="2012-12" db="EMBL/GenBank/DDBJ databases">
        <authorList>
            <person name="Hellsten U."/>
            <person name="Grimwood J."/>
            <person name="Chapman J.A."/>
            <person name="Shapiro H."/>
            <person name="Aerts A."/>
            <person name="Otillar R.P."/>
            <person name="Terry A.Y."/>
            <person name="Boore J.L."/>
            <person name="Simakov O."/>
            <person name="Marletaz F."/>
            <person name="Cho S.-J."/>
            <person name="Edsinger-Gonzales E."/>
            <person name="Havlak P."/>
            <person name="Kuo D.-H."/>
            <person name="Larsson T."/>
            <person name="Lv J."/>
            <person name="Arendt D."/>
            <person name="Savage R."/>
            <person name="Osoegawa K."/>
            <person name="de Jong P."/>
            <person name="Lindberg D.R."/>
            <person name="Seaver E.C."/>
            <person name="Weisblat D.A."/>
            <person name="Putnam N.H."/>
            <person name="Grigoriev I.V."/>
            <person name="Rokhsar D.S."/>
        </authorList>
    </citation>
    <scope>NUCLEOTIDE SEQUENCE</scope>
</reference>
<dbReference type="EMBL" id="KB095959">
    <property type="protein sequence ID" value="ESO09288.1"/>
    <property type="molecule type" value="Genomic_DNA"/>
</dbReference>
<dbReference type="InParanoid" id="T1F0C8"/>
<dbReference type="PANTHER" id="PTHR45862">
    <property type="entry name" value="PROTEIN SGT1 HOMOLOG"/>
    <property type="match status" value="1"/>
</dbReference>
<dbReference type="SMART" id="SM00028">
    <property type="entry name" value="TPR"/>
    <property type="match status" value="2"/>
</dbReference>
<reference evidence="6" key="3">
    <citation type="submission" date="2015-06" db="UniProtKB">
        <authorList>
            <consortium name="EnsemblMetazoa"/>
        </authorList>
    </citation>
    <scope>IDENTIFICATION</scope>
</reference>
<dbReference type="OrthoDB" id="1898560at2759"/>
<dbReference type="Gene3D" id="2.60.40.790">
    <property type="match status" value="1"/>
</dbReference>
<dbReference type="RefSeq" id="XP_009012381.1">
    <property type="nucleotide sequence ID" value="XM_009014133.1"/>
</dbReference>
<sequence length="366" mass="41744">MADLTSREYYQKGNECFVDENYDEALQFYKKALELDARNDQCCNSLSQLYLKQNNYSEMLNVLKTVTEALKYASMSIDLNPDISSAFLRKGIALFNLEKYELARQAFKDGLTKRENDAKLMEWLEKCEKKLPVLKSSSQTSTSDSTKQSANILFSNNSLKTKYDWYQTETHIVLTILLKNVRSDELKYNITENTLSCTITQPSRPEYSLELDLAHSVCPDKIQVKILSTKVEIKLMKQEGIMWSKLEHDGNLENIKSIKNEKCTATSTNEVSGVVKKYPSSSLHTKNWDQLVNDIKAEEKDEKLDGDAALNQLFQQIYADGSDDVKKAMMKSFSESGGTVLSTNWNEIGAKKVDVKPPDGMEFKKW</sequence>
<dbReference type="STRING" id="6412.T1F0C8"/>
<evidence type="ECO:0000313" key="5">
    <source>
        <dbReference type="EMBL" id="ESO09288.1"/>
    </source>
</evidence>
<evidence type="ECO:0000256" key="1">
    <source>
        <dbReference type="ARBA" id="ARBA00008509"/>
    </source>
</evidence>
<proteinExistence type="inferred from homology"/>
<evidence type="ECO:0000259" key="3">
    <source>
        <dbReference type="PROSITE" id="PS51048"/>
    </source>
</evidence>
<dbReference type="Pfam" id="PF04969">
    <property type="entry name" value="CS"/>
    <property type="match status" value="1"/>
</dbReference>
<dbReference type="InterPro" id="IPR008978">
    <property type="entry name" value="HSP20-like_chaperone"/>
</dbReference>